<organism evidence="7">
    <name type="scientific">Populus davidiana</name>
    <dbReference type="NCBI Taxonomy" id="266767"/>
    <lineage>
        <taxon>Eukaryota</taxon>
        <taxon>Viridiplantae</taxon>
        <taxon>Streptophyta</taxon>
        <taxon>Embryophyta</taxon>
        <taxon>Tracheophyta</taxon>
        <taxon>Spermatophyta</taxon>
        <taxon>Magnoliopsida</taxon>
        <taxon>eudicotyledons</taxon>
        <taxon>Gunneridae</taxon>
        <taxon>Pentapetalae</taxon>
        <taxon>rosids</taxon>
        <taxon>fabids</taxon>
        <taxon>Malpighiales</taxon>
        <taxon>Salicaceae</taxon>
        <taxon>Saliceae</taxon>
        <taxon>Populus</taxon>
    </lineage>
</organism>
<name>A0A6M2F0A0_9ROSI</name>
<protein>
    <recommendedName>
        <fullName evidence="4">Non-specific lipid-transfer protein</fullName>
    </recommendedName>
</protein>
<dbReference type="PRINTS" id="PR00382">
    <property type="entry name" value="LIPIDTRNSFER"/>
</dbReference>
<evidence type="ECO:0000313" key="7">
    <source>
        <dbReference type="EMBL" id="NUU91100.1"/>
    </source>
</evidence>
<feature type="domain" description="Bifunctional inhibitor/plant lipid transfer protein/seed storage helical" evidence="6">
    <location>
        <begin position="28"/>
        <end position="112"/>
    </location>
</feature>
<evidence type="ECO:0000259" key="6">
    <source>
        <dbReference type="SMART" id="SM00499"/>
    </source>
</evidence>
<dbReference type="PANTHER" id="PTHR33076">
    <property type="entry name" value="NON-SPECIFIC LIPID-TRANSFER PROTEIN 2-RELATED"/>
    <property type="match status" value="1"/>
</dbReference>
<evidence type="ECO:0000256" key="5">
    <source>
        <dbReference type="SAM" id="SignalP"/>
    </source>
</evidence>
<dbReference type="InterPro" id="IPR036312">
    <property type="entry name" value="Bifun_inhib/LTP/seed_sf"/>
</dbReference>
<dbReference type="InterPro" id="IPR016140">
    <property type="entry name" value="Bifunc_inhib/LTP/seed_store"/>
</dbReference>
<evidence type="ECO:0000256" key="1">
    <source>
        <dbReference type="ARBA" id="ARBA00009748"/>
    </source>
</evidence>
<evidence type="ECO:0000256" key="3">
    <source>
        <dbReference type="ARBA" id="ARBA00023157"/>
    </source>
</evidence>
<keyword evidence="4" id="KW-0446">Lipid-binding</keyword>
<accession>A0A6M2F0A0</accession>
<dbReference type="EMBL" id="GILB01010767">
    <property type="protein sequence ID" value="NUU91100.1"/>
    <property type="molecule type" value="Transcribed_RNA"/>
</dbReference>
<dbReference type="AlphaFoldDB" id="A0A6M2F0A0"/>
<dbReference type="InterPro" id="IPR000528">
    <property type="entry name" value="Plant_nsLTP"/>
</dbReference>
<dbReference type="SUPFAM" id="SSF47699">
    <property type="entry name" value="Bifunctional inhibitor/lipid-transfer protein/seed storage 2S albumin"/>
    <property type="match status" value="1"/>
</dbReference>
<feature type="chain" id="PRO_5026713686" description="Non-specific lipid-transfer protein" evidence="5">
    <location>
        <begin position="26"/>
        <end position="129"/>
    </location>
</feature>
<dbReference type="CDD" id="cd01960">
    <property type="entry name" value="nsLTP1"/>
    <property type="match status" value="1"/>
</dbReference>
<keyword evidence="2 4" id="KW-0813">Transport</keyword>
<reference evidence="7" key="1">
    <citation type="submission" date="2020-03" db="EMBL/GenBank/DDBJ databases">
        <authorList>
            <person name="Zhang R."/>
        </authorList>
    </citation>
    <scope>NUCLEOTIDE SEQUENCE</scope>
</reference>
<dbReference type="Pfam" id="PF00234">
    <property type="entry name" value="Tryp_alpha_amyl"/>
    <property type="match status" value="1"/>
</dbReference>
<proteinExistence type="inferred from homology"/>
<comment type="similarity">
    <text evidence="1 4">Belongs to the plant LTP family.</text>
</comment>
<dbReference type="GO" id="GO:0006869">
    <property type="term" value="P:lipid transport"/>
    <property type="evidence" value="ECO:0007669"/>
    <property type="project" value="InterPro"/>
</dbReference>
<sequence>MAGAKSVCVLLLCMVLSAPMLNVEALTCGAVASNLAPCIGYLRNGGKVPDPCCKGVGALNNAAKTTKDRRDACNCIKTTATQIGGVNAANAAALPGLCRVNIPYKISTSTNCARFALYNLFHLILRFMY</sequence>
<evidence type="ECO:0000256" key="2">
    <source>
        <dbReference type="ARBA" id="ARBA00022448"/>
    </source>
</evidence>
<keyword evidence="3" id="KW-1015">Disulfide bond</keyword>
<dbReference type="GO" id="GO:0008289">
    <property type="term" value="F:lipid binding"/>
    <property type="evidence" value="ECO:0007669"/>
    <property type="project" value="UniProtKB-KW"/>
</dbReference>
<keyword evidence="5" id="KW-0732">Signal</keyword>
<dbReference type="FunFam" id="1.10.110.10:FF:000002">
    <property type="entry name" value="Non-specific lipid-transfer protein"/>
    <property type="match status" value="1"/>
</dbReference>
<dbReference type="SMART" id="SM00499">
    <property type="entry name" value="AAI"/>
    <property type="match status" value="1"/>
</dbReference>
<comment type="function">
    <text evidence="4">Plant non-specific lipid-transfer proteins transfer phospholipids as well as galactolipids across membranes. May play a role in wax or cutin deposition in the cell walls of expanding epidermal cells and certain secretory tissues.</text>
</comment>
<dbReference type="Gene3D" id="1.10.110.10">
    <property type="entry name" value="Plant lipid-transfer and hydrophobic proteins"/>
    <property type="match status" value="1"/>
</dbReference>
<feature type="signal peptide" evidence="5">
    <location>
        <begin position="1"/>
        <end position="25"/>
    </location>
</feature>
<evidence type="ECO:0000256" key="4">
    <source>
        <dbReference type="RuleBase" id="RU000628"/>
    </source>
</evidence>